<evidence type="ECO:0000313" key="2">
    <source>
        <dbReference type="Proteomes" id="UP000584867"/>
    </source>
</evidence>
<dbReference type="EMBL" id="JACHIO010000003">
    <property type="protein sequence ID" value="MBB5062653.1"/>
    <property type="molecule type" value="Genomic_DNA"/>
</dbReference>
<proteinExistence type="predicted"/>
<protein>
    <submittedName>
        <fullName evidence="1">Uncharacterized protein</fullName>
    </submittedName>
</protein>
<comment type="caution">
    <text evidence="1">The sequence shown here is derived from an EMBL/GenBank/DDBJ whole genome shotgun (WGS) entry which is preliminary data.</text>
</comment>
<evidence type="ECO:0000313" key="1">
    <source>
        <dbReference type="EMBL" id="MBB5062653.1"/>
    </source>
</evidence>
<dbReference type="Proteomes" id="UP000584867">
    <property type="component" value="Unassembled WGS sequence"/>
</dbReference>
<sequence>MCSKRPTYSSGFRDLIDFSAKGEIKLRVSSQEIRHRPLNFFKS</sequence>
<dbReference type="AlphaFoldDB" id="A0A7W7ZMX0"/>
<accession>A0A7W7ZMX0</accession>
<organism evidence="1 2">
    <name type="scientific">Granulicella mallensis</name>
    <dbReference type="NCBI Taxonomy" id="940614"/>
    <lineage>
        <taxon>Bacteria</taxon>
        <taxon>Pseudomonadati</taxon>
        <taxon>Acidobacteriota</taxon>
        <taxon>Terriglobia</taxon>
        <taxon>Terriglobales</taxon>
        <taxon>Acidobacteriaceae</taxon>
        <taxon>Granulicella</taxon>
    </lineage>
</organism>
<reference evidence="1 2" key="1">
    <citation type="submission" date="2020-08" db="EMBL/GenBank/DDBJ databases">
        <title>Genomic Encyclopedia of Type Strains, Phase IV (KMG-V): Genome sequencing to study the core and pangenomes of soil and plant-associated prokaryotes.</title>
        <authorList>
            <person name="Whitman W."/>
        </authorList>
    </citation>
    <scope>NUCLEOTIDE SEQUENCE [LARGE SCALE GENOMIC DNA]</scope>
    <source>
        <strain evidence="1 2">X5P3</strain>
    </source>
</reference>
<name>A0A7W7ZMX0_9BACT</name>
<gene>
    <name evidence="1" type="ORF">HDF15_000983</name>
</gene>